<evidence type="ECO:0000313" key="1">
    <source>
        <dbReference type="EMBL" id="KAJ4438585.1"/>
    </source>
</evidence>
<organism evidence="1 2">
    <name type="scientific">Periplaneta americana</name>
    <name type="common">American cockroach</name>
    <name type="synonym">Blatta americana</name>
    <dbReference type="NCBI Taxonomy" id="6978"/>
    <lineage>
        <taxon>Eukaryota</taxon>
        <taxon>Metazoa</taxon>
        <taxon>Ecdysozoa</taxon>
        <taxon>Arthropoda</taxon>
        <taxon>Hexapoda</taxon>
        <taxon>Insecta</taxon>
        <taxon>Pterygota</taxon>
        <taxon>Neoptera</taxon>
        <taxon>Polyneoptera</taxon>
        <taxon>Dictyoptera</taxon>
        <taxon>Blattodea</taxon>
        <taxon>Blattoidea</taxon>
        <taxon>Blattidae</taxon>
        <taxon>Blattinae</taxon>
        <taxon>Periplaneta</taxon>
    </lineage>
</organism>
<reference evidence="1 2" key="1">
    <citation type="journal article" date="2022" name="Allergy">
        <title>Genome assembly and annotation of Periplaneta americana reveal a comprehensive cockroach allergen profile.</title>
        <authorList>
            <person name="Wang L."/>
            <person name="Xiong Q."/>
            <person name="Saelim N."/>
            <person name="Wang L."/>
            <person name="Nong W."/>
            <person name="Wan A.T."/>
            <person name="Shi M."/>
            <person name="Liu X."/>
            <person name="Cao Q."/>
            <person name="Hui J.H.L."/>
            <person name="Sookrung N."/>
            <person name="Leung T.F."/>
            <person name="Tungtrongchitr A."/>
            <person name="Tsui S.K.W."/>
        </authorList>
    </citation>
    <scope>NUCLEOTIDE SEQUENCE [LARGE SCALE GENOMIC DNA]</scope>
    <source>
        <strain evidence="1">PWHHKU_190912</strain>
    </source>
</reference>
<name>A0ABQ8SYP7_PERAM</name>
<protein>
    <submittedName>
        <fullName evidence="1">Uncharacterized protein</fullName>
    </submittedName>
</protein>
<evidence type="ECO:0000313" key="2">
    <source>
        <dbReference type="Proteomes" id="UP001148838"/>
    </source>
</evidence>
<keyword evidence="2" id="KW-1185">Reference proteome</keyword>
<proteinExistence type="predicted"/>
<sequence>MKVLRRITGKTLFDRERGQVIRETCNIQQIGQWVIRRRQDWNYHINRMEDGKLIKIARDNSACGTRNLGRPKRRWKDSGLNRILS</sequence>
<dbReference type="Proteomes" id="UP001148838">
    <property type="component" value="Unassembled WGS sequence"/>
</dbReference>
<accession>A0ABQ8SYP7</accession>
<gene>
    <name evidence="1" type="ORF">ANN_14532</name>
</gene>
<dbReference type="EMBL" id="JAJSOF020000019">
    <property type="protein sequence ID" value="KAJ4438585.1"/>
    <property type="molecule type" value="Genomic_DNA"/>
</dbReference>
<comment type="caution">
    <text evidence="1">The sequence shown here is derived from an EMBL/GenBank/DDBJ whole genome shotgun (WGS) entry which is preliminary data.</text>
</comment>